<dbReference type="InterPro" id="IPR011922">
    <property type="entry name" value="Cell_div_FtsL"/>
</dbReference>
<evidence type="ECO:0000256" key="6">
    <source>
        <dbReference type="ARBA" id="ARBA00023136"/>
    </source>
</evidence>
<name>A0A8J6N211_9DELT</name>
<keyword evidence="5" id="KW-1133">Transmembrane helix</keyword>
<keyword evidence="7" id="KW-0131">Cell cycle</keyword>
<comment type="caution">
    <text evidence="8">The sequence shown here is derived from an EMBL/GenBank/DDBJ whole genome shotgun (WGS) entry which is preliminary data.</text>
</comment>
<evidence type="ECO:0000256" key="1">
    <source>
        <dbReference type="ARBA" id="ARBA00004401"/>
    </source>
</evidence>
<dbReference type="AlphaFoldDB" id="A0A8J6N211"/>
<sequence>MTRPEKVSRMMVSRNAKTGIRVRNSRSKKNRSRFTRRQALLIILMLLFFMGTGISYVWSNFEKTQIGYDLSQLKKEEMRLQEINRKLRLELALLKSPQNLESKAVKDLGLRQPTPEQIVILP</sequence>
<comment type="subcellular location">
    <subcellularLocation>
        <location evidence="1">Cell membrane</location>
        <topology evidence="1">Single-pass type II membrane protein</topology>
    </subcellularLocation>
</comment>
<evidence type="ECO:0000256" key="2">
    <source>
        <dbReference type="ARBA" id="ARBA00022475"/>
    </source>
</evidence>
<keyword evidence="6" id="KW-0472">Membrane</keyword>
<dbReference type="GO" id="GO:0051301">
    <property type="term" value="P:cell division"/>
    <property type="evidence" value="ECO:0007669"/>
    <property type="project" value="UniProtKB-KW"/>
</dbReference>
<organism evidence="8 9">
    <name type="scientific">Candidatus Desulfacyla euxinica</name>
    <dbReference type="NCBI Taxonomy" id="2841693"/>
    <lineage>
        <taxon>Bacteria</taxon>
        <taxon>Deltaproteobacteria</taxon>
        <taxon>Candidatus Desulfacyla</taxon>
    </lineage>
</organism>
<dbReference type="EMBL" id="JACNJD010000278">
    <property type="protein sequence ID" value="MBC8178396.1"/>
    <property type="molecule type" value="Genomic_DNA"/>
</dbReference>
<dbReference type="Pfam" id="PF04999">
    <property type="entry name" value="FtsL"/>
    <property type="match status" value="1"/>
</dbReference>
<keyword evidence="2" id="KW-1003">Cell membrane</keyword>
<evidence type="ECO:0000313" key="8">
    <source>
        <dbReference type="EMBL" id="MBC8178396.1"/>
    </source>
</evidence>
<dbReference type="HAMAP" id="MF_00910">
    <property type="entry name" value="FtsL"/>
    <property type="match status" value="1"/>
</dbReference>
<keyword evidence="4" id="KW-0812">Transmembrane</keyword>
<proteinExistence type="inferred from homology"/>
<dbReference type="Proteomes" id="UP000650524">
    <property type="component" value="Unassembled WGS sequence"/>
</dbReference>
<evidence type="ECO:0000256" key="3">
    <source>
        <dbReference type="ARBA" id="ARBA00022618"/>
    </source>
</evidence>
<gene>
    <name evidence="8" type="ORF">H8E19_13400</name>
</gene>
<evidence type="ECO:0000256" key="4">
    <source>
        <dbReference type="ARBA" id="ARBA00022692"/>
    </source>
</evidence>
<reference evidence="8 9" key="1">
    <citation type="submission" date="2020-08" db="EMBL/GenBank/DDBJ databases">
        <title>Bridging the membrane lipid divide: bacteria of the FCB group superphylum have the potential to synthesize archaeal ether lipids.</title>
        <authorList>
            <person name="Villanueva L."/>
            <person name="Von Meijenfeldt F.A.B."/>
            <person name="Westbye A.B."/>
            <person name="Yadav S."/>
            <person name="Hopmans E.C."/>
            <person name="Dutilh B.E."/>
            <person name="Sinninghe Damste J.S."/>
        </authorList>
    </citation>
    <scope>NUCLEOTIDE SEQUENCE [LARGE SCALE GENOMIC DNA]</scope>
    <source>
        <strain evidence="8">NIOZ-UU27</strain>
    </source>
</reference>
<keyword evidence="3 8" id="KW-0132">Cell division</keyword>
<accession>A0A8J6N211</accession>
<dbReference type="GO" id="GO:0005886">
    <property type="term" value="C:plasma membrane"/>
    <property type="evidence" value="ECO:0007669"/>
    <property type="project" value="UniProtKB-SubCell"/>
</dbReference>
<protein>
    <submittedName>
        <fullName evidence="8">Cell division protein FtsL</fullName>
    </submittedName>
</protein>
<evidence type="ECO:0000256" key="7">
    <source>
        <dbReference type="ARBA" id="ARBA00023306"/>
    </source>
</evidence>
<evidence type="ECO:0000313" key="9">
    <source>
        <dbReference type="Proteomes" id="UP000650524"/>
    </source>
</evidence>
<evidence type="ECO:0000256" key="5">
    <source>
        <dbReference type="ARBA" id="ARBA00022989"/>
    </source>
</evidence>